<sequence>MDGYITHRIEGISVDIEIVYARPRGFTARFRVFGDEHAGRGAKDEPDWHVVHVAPGAFATEAEAEEAAKSAALAHILAHGAPRA</sequence>
<keyword evidence="2" id="KW-1185">Reference proteome</keyword>
<gene>
    <name evidence="1" type="ORF">SAMN06295900_11470</name>
</gene>
<evidence type="ECO:0000313" key="1">
    <source>
        <dbReference type="EMBL" id="SMF65988.1"/>
    </source>
</evidence>
<dbReference type="GeneID" id="95551747"/>
<organism evidence="1 2">
    <name type="scientific">Trinickia caryophylli</name>
    <name type="common">Paraburkholderia caryophylli</name>
    <dbReference type="NCBI Taxonomy" id="28094"/>
    <lineage>
        <taxon>Bacteria</taxon>
        <taxon>Pseudomonadati</taxon>
        <taxon>Pseudomonadota</taxon>
        <taxon>Betaproteobacteria</taxon>
        <taxon>Burkholderiales</taxon>
        <taxon>Burkholderiaceae</taxon>
        <taxon>Trinickia</taxon>
    </lineage>
</organism>
<accession>A0A1X7G8R4</accession>
<dbReference type="STRING" id="28094.SAMN06295900_11470"/>
<name>A0A1X7G8R4_TRICW</name>
<dbReference type="OrthoDB" id="9102170at2"/>
<dbReference type="Proteomes" id="UP000192911">
    <property type="component" value="Unassembled WGS sequence"/>
</dbReference>
<dbReference type="RefSeq" id="WP_085229506.1">
    <property type="nucleotide sequence ID" value="NZ_BSQD01000013.1"/>
</dbReference>
<protein>
    <submittedName>
        <fullName evidence="1">Uncharacterized protein</fullName>
    </submittedName>
</protein>
<dbReference type="AlphaFoldDB" id="A0A1X7G8R4"/>
<dbReference type="EMBL" id="FXAH01000014">
    <property type="protein sequence ID" value="SMF65988.1"/>
    <property type="molecule type" value="Genomic_DNA"/>
</dbReference>
<evidence type="ECO:0000313" key="2">
    <source>
        <dbReference type="Proteomes" id="UP000192911"/>
    </source>
</evidence>
<proteinExistence type="predicted"/>
<reference evidence="2" key="1">
    <citation type="submission" date="2017-04" db="EMBL/GenBank/DDBJ databases">
        <authorList>
            <person name="Varghese N."/>
            <person name="Submissions S."/>
        </authorList>
    </citation>
    <scope>NUCLEOTIDE SEQUENCE [LARGE SCALE GENOMIC DNA]</scope>
    <source>
        <strain evidence="2">Ballard 720</strain>
    </source>
</reference>